<proteinExistence type="predicted"/>
<reference evidence="4 5" key="1">
    <citation type="submission" date="2019-03" db="EMBL/GenBank/DDBJ databases">
        <title>Three New Species of Nocardioides, Nocardioides euryhalodurans sp. nov., Nocardioides seonyuensis sp. nov. and Nocardioides eburneoflavus sp. nov. Iolated from Soil.</title>
        <authorList>
            <person name="Roh S.G."/>
            <person name="Lee C."/>
            <person name="Kim M.-K."/>
            <person name="Kim S.B."/>
        </authorList>
    </citation>
    <scope>NUCLEOTIDE SEQUENCE [LARGE SCALE GENOMIC DNA]</scope>
    <source>
        <strain evidence="4 5">MMS17-SY207-3</strain>
    </source>
</reference>
<feature type="transmembrane region" description="Helical" evidence="2">
    <location>
        <begin position="412"/>
        <end position="431"/>
    </location>
</feature>
<evidence type="ECO:0000313" key="5">
    <source>
        <dbReference type="Proteomes" id="UP000294853"/>
    </source>
</evidence>
<feature type="transmembrane region" description="Helical" evidence="2">
    <location>
        <begin position="202"/>
        <end position="222"/>
    </location>
</feature>
<accession>A0A4P7IHP2</accession>
<feature type="transmembrane region" description="Helical" evidence="2">
    <location>
        <begin position="128"/>
        <end position="148"/>
    </location>
</feature>
<dbReference type="Gene3D" id="2.60.120.260">
    <property type="entry name" value="Galactose-binding domain-like"/>
    <property type="match status" value="1"/>
</dbReference>
<evidence type="ECO:0000259" key="3">
    <source>
        <dbReference type="Pfam" id="PF11847"/>
    </source>
</evidence>
<gene>
    <name evidence="4" type="ORF">EXE58_16400</name>
</gene>
<protein>
    <submittedName>
        <fullName evidence="4">DUF3367 domain-containing protein</fullName>
    </submittedName>
</protein>
<dbReference type="Proteomes" id="UP000294853">
    <property type="component" value="Chromosome"/>
</dbReference>
<sequence>MVDGLIFRVQSRARGSSVWRMGVHLVVVGSVILLNMVQQPGRITFDTKLDMQLNPADLLARSTSLWNADWAIGGLQNQASGYLFPMGPVFLLGELMDIPMWIWERLWSAAVMLLAYEGARRLAARWPGVGPSGAILAGLAYMLSPRVLTTVGSLSGESLPAAVLPWTVLPLVLYLRGQLSGRIAFVLSAATVPLMGGQNATLVFACVIFPALLLATAAGRTLRHRVRDLLGWGALVGVASLWWFVPLVLLGYYSPPFLDFIESAESTAGSTGWLSSLRGANHWVAHFSGGGPVGWSGAYELASSRLLLLTTVLVAAIGLVGLLQRGLWERRVLVSSLVIGMAVLTAGSGGWAGSLFSESWLVALDTWLAPLRNIHKFDPLVRLPLSLGIAAWVTAWAPRLGRSAQAERASRVLKLAGTGLLIAVAAIPAAAGSLRTDDGFEAMPSTWRAAVDHVTDQPGPTRVMVLPGTSFGVQTWGRTIDEPIQVLDPPPWVARAQITVSRAGTLRLLDSVEQAVAEARPQDGLAEALRALGITHVIVRNDLDREATDAPAPAVVHAAMNNLPGAEVSATFGESVDGGPALVVYEVGDDAEPRVDVRDWGGRAVVSGSPEVVPELRAAGLVDEDQAVVLATDGEQTDVVTDSLRRIERNFGRVHESRSGVMTAEDRYRLDRQAHDYLDDAIPEQMTTAEYDGVAQILASTSAGYANILGAVSPEHHPYAAFDQSYLTNWETAPYSRPEGQWVEARFERPTEVSSVSLAFDVSSGVGVTSVRIATENNSVVAEVRADGTVPWVDVEDPAATRLRVTVLAASSPSGRVRLSDVRIADHEVSRSLRLPGEVSSGTAVFMSSEAPRRACLVAGESGEVSCAVSRQRETSEARGFDRIITVTEGGSWRLEGRAIATDGPGLEQLRVPLQDDLVRVDVSSTFGGDPAVTGALAFDGDESTGWTSAPHDPSPTLQLSWGPRRKVTRLSASRSPDHPGQLPEALLVDAGPGTGGPQVVTTSGPRAGEMRTVRTRQLRVTALGAAGPGGVGISELVVRGIMDLQHAPGPSTPTGTVCGFGPVVEVAGRQVQTRLRGTLEDVRTGGQLAVTPCKGADTLVLPRGEHRIRVTNPPGFAVTTLSLSPAAAVVPARSLGAPVVTEWSATERTVEVEADSESVLAVSESFNRGWGATADGEELQPVVLQGWQQGFVLPAGTSGTVQLTYAPQGLFEVALIGGLVLAVALMLLAVVMLVAVRRRGRSTAPSPEPADLAGVGGLARTRARDAVVLVALALVSLPLAAGALLGRIVRLRRDWLIWLICAGALVVAALVALGSPSILTPHPGADVITALVVGVVSGRALTRPTRS</sequence>
<keyword evidence="2" id="KW-1133">Transmembrane helix</keyword>
<feature type="transmembrane region" description="Helical" evidence="2">
    <location>
        <begin position="380"/>
        <end position="400"/>
    </location>
</feature>
<dbReference type="OrthoDB" id="5242711at2"/>
<evidence type="ECO:0000256" key="2">
    <source>
        <dbReference type="SAM" id="Phobius"/>
    </source>
</evidence>
<feature type="transmembrane region" description="Helical" evidence="2">
    <location>
        <begin position="1267"/>
        <end position="1290"/>
    </location>
</feature>
<feature type="region of interest" description="Disordered" evidence="1">
    <location>
        <begin position="933"/>
        <end position="982"/>
    </location>
</feature>
<name>A0A4P7IHP2_9ACTN</name>
<keyword evidence="5" id="KW-1185">Reference proteome</keyword>
<keyword evidence="2" id="KW-0472">Membrane</keyword>
<dbReference type="InterPro" id="IPR021798">
    <property type="entry name" value="AftD_N"/>
</dbReference>
<feature type="transmembrane region" description="Helical" evidence="2">
    <location>
        <begin position="18"/>
        <end position="37"/>
    </location>
</feature>
<dbReference type="Pfam" id="PF11847">
    <property type="entry name" value="GT-C_AftD"/>
    <property type="match status" value="1"/>
</dbReference>
<dbReference type="SUPFAM" id="SSF49785">
    <property type="entry name" value="Galactose-binding domain-like"/>
    <property type="match status" value="1"/>
</dbReference>
<keyword evidence="2" id="KW-0812">Transmembrane</keyword>
<feature type="transmembrane region" description="Helical" evidence="2">
    <location>
        <begin position="1214"/>
        <end position="1237"/>
    </location>
</feature>
<feature type="transmembrane region" description="Helical" evidence="2">
    <location>
        <begin position="332"/>
        <end position="352"/>
    </location>
</feature>
<feature type="transmembrane region" description="Helical" evidence="2">
    <location>
        <begin position="1296"/>
        <end position="1314"/>
    </location>
</feature>
<evidence type="ECO:0000313" key="4">
    <source>
        <dbReference type="EMBL" id="QBX56866.1"/>
    </source>
</evidence>
<dbReference type="EMBL" id="CP038436">
    <property type="protein sequence ID" value="QBX56866.1"/>
    <property type="molecule type" value="Genomic_DNA"/>
</dbReference>
<dbReference type="InterPro" id="IPR008979">
    <property type="entry name" value="Galactose-bd-like_sf"/>
</dbReference>
<dbReference type="GO" id="GO:0016740">
    <property type="term" value="F:transferase activity"/>
    <property type="evidence" value="ECO:0007669"/>
    <property type="project" value="InterPro"/>
</dbReference>
<feature type="transmembrane region" description="Helical" evidence="2">
    <location>
        <begin position="229"/>
        <end position="253"/>
    </location>
</feature>
<dbReference type="KEGG" id="nsn:EXE58_16400"/>
<organism evidence="4 5">
    <name type="scientific">Nocardioides seonyuensis</name>
    <dbReference type="NCBI Taxonomy" id="2518371"/>
    <lineage>
        <taxon>Bacteria</taxon>
        <taxon>Bacillati</taxon>
        <taxon>Actinomycetota</taxon>
        <taxon>Actinomycetes</taxon>
        <taxon>Propionibacteriales</taxon>
        <taxon>Nocardioidaceae</taxon>
        <taxon>Nocardioides</taxon>
    </lineage>
</organism>
<evidence type="ECO:0000256" key="1">
    <source>
        <dbReference type="SAM" id="MobiDB-lite"/>
    </source>
</evidence>
<feature type="domain" description="Alpha-(1-&gt;3)-arabinofuranosyltransferase N-terminal GT-C" evidence="3">
    <location>
        <begin position="32"/>
        <end position="674"/>
    </location>
</feature>
<feature type="transmembrane region" description="Helical" evidence="2">
    <location>
        <begin position="306"/>
        <end position="323"/>
    </location>
</feature>